<dbReference type="Gene3D" id="3.40.50.1460">
    <property type="match status" value="1"/>
</dbReference>
<reference evidence="7 8" key="1">
    <citation type="submission" date="2025-05" db="UniProtKB">
        <authorList>
            <consortium name="RefSeq"/>
        </authorList>
    </citation>
    <scope>IDENTIFICATION</scope>
</reference>
<proteinExistence type="inferred from homology"/>
<feature type="domain" description="Caspase family p10" evidence="4">
    <location>
        <begin position="169"/>
        <end position="235"/>
    </location>
</feature>
<dbReference type="Proteomes" id="UP001652625">
    <property type="component" value="Chromosome 03"/>
</dbReference>
<dbReference type="InterPro" id="IPR015917">
    <property type="entry name" value="Pept_C14A"/>
</dbReference>
<evidence type="ECO:0000313" key="6">
    <source>
        <dbReference type="Proteomes" id="UP001652625"/>
    </source>
</evidence>
<keyword evidence="6" id="KW-1185">Reference proteome</keyword>
<dbReference type="PROSITE" id="PS50208">
    <property type="entry name" value="CASPASE_P20"/>
    <property type="match status" value="1"/>
</dbReference>
<sequence>MESIRFPYYSGRSGDELTYRVNKGLLVVFDFFNNNVSQDNDYFELIKYFKELNFGTESYNVSCRENFITKCSELASCNKIQDYDCIVVLISSIGDESSINCNDRLIDLNEIIDLFNGKMSKISIQIPKIFFIQTCTGDECDNVNFNSKTTSNIDIVKTLPSDANVLVAYSTTSCKQNSWFIECLLAVFKEYSKKEDLLTMLTRVNREMYSMYMYDEDEKMISSQISQLTYKVFIN</sequence>
<evidence type="ECO:0000256" key="3">
    <source>
        <dbReference type="RuleBase" id="RU003971"/>
    </source>
</evidence>
<dbReference type="PANTHER" id="PTHR48169:SF1">
    <property type="entry name" value="ASTROCYTIC PHOSPHOPROTEIN PEA-15"/>
    <property type="match status" value="1"/>
</dbReference>
<name>A0ABM4BIT2_HYDVU</name>
<keyword evidence="2" id="KW-0053">Apoptosis</keyword>
<organism evidence="6 7">
    <name type="scientific">Hydra vulgaris</name>
    <name type="common">Hydra</name>
    <name type="synonym">Hydra attenuata</name>
    <dbReference type="NCBI Taxonomy" id="6087"/>
    <lineage>
        <taxon>Eukaryota</taxon>
        <taxon>Metazoa</taxon>
        <taxon>Cnidaria</taxon>
        <taxon>Hydrozoa</taxon>
        <taxon>Hydroidolina</taxon>
        <taxon>Anthoathecata</taxon>
        <taxon>Aplanulata</taxon>
        <taxon>Hydridae</taxon>
        <taxon>Hydra</taxon>
    </lineage>
</organism>
<dbReference type="PROSITE" id="PS50207">
    <property type="entry name" value="CASPASE_P10"/>
    <property type="match status" value="1"/>
</dbReference>
<dbReference type="RefSeq" id="XP_065648943.1">
    <property type="nucleotide sequence ID" value="XM_065792871.1"/>
</dbReference>
<dbReference type="InterPro" id="IPR011600">
    <property type="entry name" value="Pept_C14_caspase"/>
</dbReference>
<dbReference type="InterPro" id="IPR001309">
    <property type="entry name" value="Pept_C14_p20"/>
</dbReference>
<accession>A0ABM4BIT2</accession>
<dbReference type="GeneID" id="100205422"/>
<evidence type="ECO:0000256" key="1">
    <source>
        <dbReference type="ARBA" id="ARBA00010134"/>
    </source>
</evidence>
<protein>
    <submittedName>
        <fullName evidence="7 8">Caspase-7 isoform X2</fullName>
    </submittedName>
</protein>
<dbReference type="PANTHER" id="PTHR48169">
    <property type="entry name" value="DED DOMAIN-CONTAINING PROTEIN"/>
    <property type="match status" value="1"/>
</dbReference>
<dbReference type="Pfam" id="PF00656">
    <property type="entry name" value="Peptidase_C14"/>
    <property type="match status" value="1"/>
</dbReference>
<comment type="similarity">
    <text evidence="1 3">Belongs to the peptidase C14A family.</text>
</comment>
<gene>
    <name evidence="7 8" type="primary">LOC100205422</name>
</gene>
<dbReference type="SMART" id="SM00115">
    <property type="entry name" value="CASc"/>
    <property type="match status" value="1"/>
</dbReference>
<evidence type="ECO:0000256" key="2">
    <source>
        <dbReference type="ARBA" id="ARBA00022703"/>
    </source>
</evidence>
<dbReference type="RefSeq" id="XP_065648944.1">
    <property type="nucleotide sequence ID" value="XM_065792872.1"/>
</dbReference>
<evidence type="ECO:0000259" key="5">
    <source>
        <dbReference type="PROSITE" id="PS50208"/>
    </source>
</evidence>
<dbReference type="SUPFAM" id="SSF52129">
    <property type="entry name" value="Caspase-like"/>
    <property type="match status" value="1"/>
</dbReference>
<dbReference type="InterPro" id="IPR029030">
    <property type="entry name" value="Caspase-like_dom_sf"/>
</dbReference>
<evidence type="ECO:0000259" key="4">
    <source>
        <dbReference type="PROSITE" id="PS50207"/>
    </source>
</evidence>
<feature type="domain" description="Caspase family p20" evidence="5">
    <location>
        <begin position="29"/>
        <end position="139"/>
    </location>
</feature>
<evidence type="ECO:0000313" key="8">
    <source>
        <dbReference type="RefSeq" id="XP_065648944.1"/>
    </source>
</evidence>
<dbReference type="InterPro" id="IPR002138">
    <property type="entry name" value="Pept_C14_p10"/>
</dbReference>
<evidence type="ECO:0000313" key="7">
    <source>
        <dbReference type="RefSeq" id="XP_065648943.1"/>
    </source>
</evidence>